<sequence>MSSDDGLLVRDINGNGTIDSGRELFGSETLLENGSKAANGFEALKEFDTNADGVIDVNDAVFGQLRIWKDVDGNGRTDAGELLTLAEAGVQSISVNYTNSSYIDAQGNAHRQVGSYTTTDGQTRAATDVWVKTDATYSVPTDWVEVPEDIALLPDAQGYGKVRDLHQAMTMDTTGELKALVTNFTQATTPEDRDALVTQIIYRWAGVQDVDPRSRAATQIYGNAIGDARKLEALEEFMGEEWAGVWCWGTRDPNPHGRAAPVLLEAWDELKALVYGQLMAQSLLEPLFLQVTYHWDEELGTVMGDLSVVADTLRSHIQADREAGLIELGDFLHSLKGMGLLGRLDAASFQAELLPLGEDVAQTMDTALKGWVTGDPTEGDDVLRGTELNDLLDAQGGNDHLLGRGGNDILIGGAGNDLLDGGTGNDELHGGSGSDTYRFGRGDGHDTIIEDSWISGETDRIEFKAGISPDDVRLERVRTVNGWQVSDDLKLTLRDTGETLIVKNHFNESNRFAVEEIVFSDGTVWDAEAIKSRVLLGGDENDELRGFNGRDDVIVGGGGNDTLIGGTGDDLLIGGTGDDMLEGGAGSDTYRIGLGDGNDVITEFDADGEDVVELSADIAPEDVLVRWTLQGDMAITLPDGRRLTVRGQANTWSDRVGIEQLRFADGTVWDRSELAARALAATSGDDAIVGGYQDDTLDGGAGNDQFQDLGGYDTYRFGAGDGQDTIADNYGRVLFKPGIGQNDITFSRDGNDLIATVTASGDAVRIKEWLNSWQRIDRFDFDNGASLNVNDVLAKLNVSEGAEILYGSPDEDTLAGTEKDSVIYGREGNDVLTGGAGRDQLFGEAGDDTLDGGADRDSLYGGAGNNTYIVAPGTGLDNAMGASLAVANDTVVFAPGIRPEDVSVQLGDASWGGQAGDVGYTNLVIGIGGNDALVVRTENGDDLGRGAIQRFRFGDGTEWTLSDVIARADGGKMGWQQRYWGDPTTILGSQADDDINDYTGQSVTVQARGNDDNVYLAAGNDIVSAGSGNDNVYSGAGDDLVAGEAGDDRIDTGAGDDVVVFNHGDGHDRLTTGEGTDTLSFGATVLPAMLSAALDPDGRVVLLIEGGAGGSITLENTRIDNLPGDLERIQFIDADGKTRVFDLAGWLQANTGALLSATADAPLAFEGTGFELTGTVAPAGGLEAVAYAQSGDLFVSANLANNTPTDGDDVLYGTADGDTLDAGAGNDIALGLAGNDTILGGEGNDLIHGGDGDDVLDGGDGNDVIYGGWGADTLTGGTGRDELFGEWGGDTYVYQPGHGEVIIDDDHRVLNWGYGGGEGGYGGEWAYGDELARAAAWDGGEGGYGGGWDGGEGGEGGWWYGGAIVDDAPNILTFGPGIRPQDLRYSQQNGDLVIEFANQPGDRVILKGFEPNRATQTRSVDIIRFADGTEIVAESIEPTGKTEMAGDEGGWLNGTPFADTLIGGDGDDTLDGQGGADRLVGGAGSDTYRIHKDWGTRTTETLIAETWREQDTNRIEITGEINANDLRLEFDGRDLLLRLNQEGDAIRFAGFDPRAEGMQAPVSEISLPWLGVNLSFDDLLARGVRYGDHTQDIYDVNIGDGEVFIEDVAAPDAGNVLRFGPGIDPEALRANLRFEEDGNGGHLLRVSYGGDGDILFLTGFNPNDVLGGGHAVDRFEFADGTVWDYATLVSGGFLVEGDEQSNELAGTNLADRLHGGGDNDALHGGAGSDELHGGTGNDVLSGGAGDDAYIFNKGDGVDTIIDSGATDFNYIRFEADIRPEDIRHEWDGTTLVLHYSEGDAVRIENYYGSEGNPVILALAFEDGTVVSLTEQMNRAPVAARQLDDTTATEDQDFSLILPADLFSDPDASDEIRVSVRQANGDPLPTWLSFDPVSRTLSGRPTNDHVGDLELVVEGRDHFGAFASTTFSITVQNTNDAPEVGTPLSDLRALEDSAFSFTLPAGSFRDVDIGDELAYTATLANGDPLPDWLSFDAQTGTFSGTPANGDVGSVSVRLTATDLAGAQVSQTFAIEVANVNDAPEVGVLLGNQSGRVGQPTRWQLPEGAFVDVDAGDVLTYSATLADGSALPGWLTFDAATGSFSGTPATAGNYVLRVTATDLAGAQASQSFTLAVESGGGNQAPVTAPDTATVIEDRKLLAWGNVLANDRDPEGKRLRVADPGIRRGEYGVLTLLSNGTYAYVLDDCSSKVQGLGAGETVTETFNYLASDGTQRSNGALTVTVQGTNDMPDLVRCLSDVQLAKGKAFSWQMPAGSFRDADRNDTLSYAATLSNGKPLPSWLKFDAATQTFSGTAPTGSTAAIDVKVVASDGHGVCSTASDVFRISVGNKTVLPAASKGNEGVGNGADAPPPGHSANINDGAGTGPGNPGGSKGKQDDLLERFLDGFKADAKAVNQNPLPSLDAGWFDRWLSPSVPSQGQAPSPSNSQAVEAHWQHLLQALNRLDAERQGAAQWLGKGQGADLSGLVGLLSGNAAMLRTHGDAVGLAAGTQLKGFAGLKEGVTALRCCPPCRAF</sequence>
<dbReference type="Pfam" id="PF05345">
    <property type="entry name" value="He_PIG"/>
    <property type="match status" value="4"/>
</dbReference>
<dbReference type="PANTHER" id="PTHR38340:SF1">
    <property type="entry name" value="S-LAYER PROTEIN"/>
    <property type="match status" value="1"/>
</dbReference>
<dbReference type="InterPro" id="IPR018511">
    <property type="entry name" value="Hemolysin-typ_Ca-bd_CS"/>
</dbReference>
<dbReference type="InterPro" id="IPR011049">
    <property type="entry name" value="Serralysin-like_metalloprot_C"/>
</dbReference>
<keyword evidence="7" id="KW-0843">Virulence</keyword>
<dbReference type="InterPro" id="IPR013783">
    <property type="entry name" value="Ig-like_fold"/>
</dbReference>
<dbReference type="InterPro" id="IPR001343">
    <property type="entry name" value="Hemolysn_Ca-bd"/>
</dbReference>
<dbReference type="GO" id="GO:0016020">
    <property type="term" value="C:membrane"/>
    <property type="evidence" value="ECO:0007669"/>
    <property type="project" value="UniProtKB-SubCell"/>
</dbReference>
<evidence type="ECO:0000313" key="12">
    <source>
        <dbReference type="Proteomes" id="UP000053300"/>
    </source>
</evidence>
<dbReference type="Gene3D" id="2.60.40.10">
    <property type="entry name" value="Immunoglobulins"/>
    <property type="match status" value="4"/>
</dbReference>
<keyword evidence="8" id="KW-0472">Membrane</keyword>
<dbReference type="STRING" id="225992.B5M06_14500"/>
<dbReference type="InterPro" id="IPR010566">
    <property type="entry name" value="Haemolys_ca-bd"/>
</dbReference>
<evidence type="ECO:0000256" key="1">
    <source>
        <dbReference type="ARBA" id="ARBA00004370"/>
    </source>
</evidence>
<feature type="compositionally biased region" description="Gly residues" evidence="9">
    <location>
        <begin position="2376"/>
        <end position="2387"/>
    </location>
</feature>
<evidence type="ECO:0000256" key="9">
    <source>
        <dbReference type="SAM" id="MobiDB-lite"/>
    </source>
</evidence>
<dbReference type="Pfam" id="PF17963">
    <property type="entry name" value="Big_9"/>
    <property type="match status" value="1"/>
</dbReference>
<evidence type="ECO:0000256" key="5">
    <source>
        <dbReference type="ARBA" id="ARBA00022737"/>
    </source>
</evidence>
<accession>A0A0W7Z309</accession>
<keyword evidence="3" id="KW-0964">Secreted</keyword>
<gene>
    <name evidence="11" type="ORF">AS359_08530</name>
</gene>
<dbReference type="PRINTS" id="PR01488">
    <property type="entry name" value="RTXTOXINA"/>
</dbReference>
<dbReference type="EMBL" id="LPXH01000021">
    <property type="protein sequence ID" value="KUF41614.1"/>
    <property type="molecule type" value="Genomic_DNA"/>
</dbReference>
<feature type="region of interest" description="Disordered" evidence="9">
    <location>
        <begin position="2350"/>
        <end position="2391"/>
    </location>
</feature>
<dbReference type="NCBIfam" id="TIGR01965">
    <property type="entry name" value="VCBS_repeat"/>
    <property type="match status" value="1"/>
</dbReference>
<evidence type="ECO:0000313" key="11">
    <source>
        <dbReference type="EMBL" id="KUF41614.1"/>
    </source>
</evidence>
<dbReference type="SMART" id="SM00736">
    <property type="entry name" value="CADG"/>
    <property type="match status" value="4"/>
</dbReference>
<evidence type="ECO:0000256" key="8">
    <source>
        <dbReference type="ARBA" id="ARBA00023136"/>
    </source>
</evidence>
<feature type="domain" description="Dystroglycan-type cadherin-like" evidence="10">
    <location>
        <begin position="2246"/>
        <end position="2348"/>
    </location>
</feature>
<keyword evidence="5" id="KW-0677">Repeat</keyword>
<dbReference type="InterPro" id="IPR050557">
    <property type="entry name" value="RTX_toxin/Mannuronan_C5-epim"/>
</dbReference>
<evidence type="ECO:0000256" key="6">
    <source>
        <dbReference type="ARBA" id="ARBA00022837"/>
    </source>
</evidence>
<dbReference type="PRINTS" id="PR00313">
    <property type="entry name" value="CABNDNGRPT"/>
</dbReference>
<evidence type="ECO:0000259" key="10">
    <source>
        <dbReference type="SMART" id="SM00736"/>
    </source>
</evidence>
<evidence type="ECO:0000256" key="3">
    <source>
        <dbReference type="ARBA" id="ARBA00022525"/>
    </source>
</evidence>
<comment type="subcellular location">
    <subcellularLocation>
        <location evidence="1">Membrane</location>
    </subcellularLocation>
    <subcellularLocation>
        <location evidence="2">Secreted</location>
    </subcellularLocation>
</comment>
<dbReference type="InterPro" id="IPR015919">
    <property type="entry name" value="Cadherin-like_sf"/>
</dbReference>
<keyword evidence="4" id="KW-0800">Toxin</keyword>
<keyword evidence="6" id="KW-0106">Calcium</keyword>
<keyword evidence="12" id="KW-1185">Reference proteome</keyword>
<reference evidence="11 12" key="1">
    <citation type="submission" date="2015-12" db="EMBL/GenBank/DDBJ databases">
        <title>Complete genome sequence of a multi-drug resistant strain Acidovorax sp. 12322-1.</title>
        <authorList>
            <person name="Ming D."/>
            <person name="Wang M."/>
            <person name="Hu S."/>
            <person name="Zhou Y."/>
            <person name="Jiang T."/>
        </authorList>
    </citation>
    <scope>NUCLEOTIDE SEQUENCE [LARGE SCALE GENOMIC DNA]</scope>
    <source>
        <strain evidence="11 12">12322-1</strain>
    </source>
</reference>
<dbReference type="InterPro" id="IPR003995">
    <property type="entry name" value="RTX_toxin_determinant-A"/>
</dbReference>
<dbReference type="InterPro" id="IPR010221">
    <property type="entry name" value="VCBS_dom"/>
</dbReference>
<dbReference type="PANTHER" id="PTHR38340">
    <property type="entry name" value="S-LAYER PROTEIN"/>
    <property type="match status" value="1"/>
</dbReference>
<dbReference type="Pfam" id="PF06594">
    <property type="entry name" value="HCBP_related"/>
    <property type="match status" value="3"/>
</dbReference>
<dbReference type="PROSITE" id="PS00330">
    <property type="entry name" value="HEMOLYSIN_CALCIUM"/>
    <property type="match status" value="14"/>
</dbReference>
<dbReference type="Gene3D" id="2.150.10.10">
    <property type="entry name" value="Serralysin-like metalloprotease, C-terminal"/>
    <property type="match status" value="8"/>
</dbReference>
<evidence type="ECO:0000256" key="7">
    <source>
        <dbReference type="ARBA" id="ARBA00023026"/>
    </source>
</evidence>
<dbReference type="InterPro" id="IPR006644">
    <property type="entry name" value="Cadg"/>
</dbReference>
<dbReference type="Pfam" id="PF00353">
    <property type="entry name" value="HemolysinCabind"/>
    <property type="match status" value="11"/>
</dbReference>
<feature type="domain" description="Dystroglycan-type cadherin-like" evidence="10">
    <location>
        <begin position="1837"/>
        <end position="1937"/>
    </location>
</feature>
<dbReference type="SUPFAM" id="SSF49313">
    <property type="entry name" value="Cadherin-like"/>
    <property type="match status" value="4"/>
</dbReference>
<protein>
    <recommendedName>
        <fullName evidence="10">Dystroglycan-type cadherin-like domain-containing protein</fullName>
    </recommendedName>
</protein>
<feature type="domain" description="Dystroglycan-type cadherin-like" evidence="10">
    <location>
        <begin position="2039"/>
        <end position="2139"/>
    </location>
</feature>
<feature type="region of interest" description="Disordered" evidence="9">
    <location>
        <begin position="1716"/>
        <end position="1738"/>
    </location>
</feature>
<evidence type="ECO:0000256" key="4">
    <source>
        <dbReference type="ARBA" id="ARBA00022656"/>
    </source>
</evidence>
<dbReference type="GO" id="GO:0005576">
    <property type="term" value="C:extracellular region"/>
    <property type="evidence" value="ECO:0007669"/>
    <property type="project" value="UniProtKB-SubCell"/>
</dbReference>
<dbReference type="GO" id="GO:0005509">
    <property type="term" value="F:calcium ion binding"/>
    <property type="evidence" value="ECO:0007669"/>
    <property type="project" value="InterPro"/>
</dbReference>
<dbReference type="SUPFAM" id="SSF51120">
    <property type="entry name" value="beta-Roll"/>
    <property type="match status" value="8"/>
</dbReference>
<name>A0A0W7Z309_9BURK</name>
<comment type="caution">
    <text evidence="11">The sequence shown here is derived from an EMBL/GenBank/DDBJ whole genome shotgun (WGS) entry which is preliminary data.</text>
</comment>
<evidence type="ECO:0000256" key="2">
    <source>
        <dbReference type="ARBA" id="ARBA00004613"/>
    </source>
</evidence>
<dbReference type="GO" id="GO:0090729">
    <property type="term" value="F:toxin activity"/>
    <property type="evidence" value="ECO:0007669"/>
    <property type="project" value="UniProtKB-KW"/>
</dbReference>
<feature type="domain" description="Dystroglycan-type cadherin-like" evidence="10">
    <location>
        <begin position="1938"/>
        <end position="2038"/>
    </location>
</feature>
<organism evidence="11 12">
    <name type="scientific">Comamonas kerstersii</name>
    <dbReference type="NCBI Taxonomy" id="225992"/>
    <lineage>
        <taxon>Bacteria</taxon>
        <taxon>Pseudomonadati</taxon>
        <taxon>Pseudomonadota</taxon>
        <taxon>Betaproteobacteria</taxon>
        <taxon>Burkholderiales</taxon>
        <taxon>Comamonadaceae</taxon>
        <taxon>Comamonas</taxon>
    </lineage>
</organism>
<proteinExistence type="predicted"/>
<dbReference type="Proteomes" id="UP000053300">
    <property type="component" value="Unassembled WGS sequence"/>
</dbReference>